<feature type="region of interest" description="Disordered" evidence="3">
    <location>
        <begin position="169"/>
        <end position="217"/>
    </location>
</feature>
<feature type="compositionally biased region" description="Basic and acidic residues" evidence="3">
    <location>
        <begin position="48"/>
        <end position="67"/>
    </location>
</feature>
<dbReference type="Gene3D" id="3.80.10.10">
    <property type="entry name" value="Ribonuclease Inhibitor"/>
    <property type="match status" value="3"/>
</dbReference>
<evidence type="ECO:0000256" key="4">
    <source>
        <dbReference type="SAM" id="Phobius"/>
    </source>
</evidence>
<sequence length="797" mass="85904">MEKNFETKKQGECNPKAANLDLGSSGQEDADIEKVEEAVASSCQTNAGRERGDEPELEPKAAKEKAEQGAAALHSNLELDQGDTYNDLAAKSVACETDDVPPSADGPSKTDAVNGKSHLVQTWREGLETSMHPATTEIQSDDEIMGAKPEPLPLTELYPQAALQQQSTPGAFAVGGPPLSGVGQEQLRSRQARPEVGPQQRPSMDSQSPRPTTGVTAPQGLESVLSVANPVDEASSHPELLPQAQALDLEGRNRHETQQTEQQRKHIIVGACLFVLLVISAVSVTVMVSQKEDSNYKGTLSAPMTMLRGTTGSPSQAPSSVTGGAHHLVSLLPEGTQLALEDTNSPQSQAYYWLMGDRNLPFLTDDRIKQRFTLAAIYFATNGDDWTDNTNWLRYNVHECEWYNQPSFGLKHVLAQLYPDYLVGFHEVTPAICNDDGIYHHLWLDQNHLVGSLPHELYLLTSLQTFSAVFNELEGGISSQIGLLTNLEGMDLAFSFQKAGTIPSEIGMATSLRVLGLVSNGLEGSIPSELWLLTKLEGFLGLSQNPQLEGILPTEIGQFSNLKVLNLEDCGLRGTLPSELGQMDSLEWLFVPRNGINGTIPTELGLLHQNLSVLSLLENNLTGSLPSQLGELTSSTAVSVHNNQLTGTLPSEFGKLTSLTLGLTFHSNQLTGTLPTELSSILSLQNLQFQNNRFIGQIPSEFGLLTSLSWLEMANNSLSGIVPQELSALQQSIHTLTLQDNPLLSGSLPDSLCQTNGTCTSNILFQCEGSYGLSFDCTDILCGCGCDCGTIGANSTQ</sequence>
<dbReference type="OrthoDB" id="38453at2759"/>
<evidence type="ECO:0000256" key="3">
    <source>
        <dbReference type="SAM" id="MobiDB-lite"/>
    </source>
</evidence>
<feature type="region of interest" description="Disordered" evidence="3">
    <location>
        <begin position="96"/>
        <end position="115"/>
    </location>
</feature>
<dbReference type="EMBL" id="CAICTM010002221">
    <property type="protein sequence ID" value="CAB9528426.1"/>
    <property type="molecule type" value="Genomic_DNA"/>
</dbReference>
<keyword evidence="4" id="KW-1133">Transmembrane helix</keyword>
<evidence type="ECO:0000256" key="1">
    <source>
        <dbReference type="ARBA" id="ARBA00022614"/>
    </source>
</evidence>
<evidence type="ECO:0000313" key="5">
    <source>
        <dbReference type="EMBL" id="CAB9528426.1"/>
    </source>
</evidence>
<dbReference type="AlphaFoldDB" id="A0A9N8EWA9"/>
<keyword evidence="6" id="KW-1185">Reference proteome</keyword>
<organism evidence="5 6">
    <name type="scientific">Seminavis robusta</name>
    <dbReference type="NCBI Taxonomy" id="568900"/>
    <lineage>
        <taxon>Eukaryota</taxon>
        <taxon>Sar</taxon>
        <taxon>Stramenopiles</taxon>
        <taxon>Ochrophyta</taxon>
        <taxon>Bacillariophyta</taxon>
        <taxon>Bacillariophyceae</taxon>
        <taxon>Bacillariophycidae</taxon>
        <taxon>Naviculales</taxon>
        <taxon>Naviculaceae</taxon>
        <taxon>Seminavis</taxon>
    </lineage>
</organism>
<dbReference type="InterPro" id="IPR052595">
    <property type="entry name" value="LRRC69/RLP"/>
</dbReference>
<evidence type="ECO:0000256" key="2">
    <source>
        <dbReference type="ARBA" id="ARBA00022737"/>
    </source>
</evidence>
<evidence type="ECO:0000313" key="6">
    <source>
        <dbReference type="Proteomes" id="UP001153069"/>
    </source>
</evidence>
<name>A0A9N8EWA9_9STRA</name>
<dbReference type="SUPFAM" id="SSF52058">
    <property type="entry name" value="L domain-like"/>
    <property type="match status" value="1"/>
</dbReference>
<dbReference type="Proteomes" id="UP001153069">
    <property type="component" value="Unassembled WGS sequence"/>
</dbReference>
<reference evidence="5" key="1">
    <citation type="submission" date="2020-06" db="EMBL/GenBank/DDBJ databases">
        <authorList>
            <consortium name="Plant Systems Biology data submission"/>
        </authorList>
    </citation>
    <scope>NUCLEOTIDE SEQUENCE</scope>
    <source>
        <strain evidence="5">D6</strain>
    </source>
</reference>
<dbReference type="FunFam" id="3.80.10.10:FF:000041">
    <property type="entry name" value="LRR receptor-like serine/threonine-protein kinase ERECTA"/>
    <property type="match status" value="1"/>
</dbReference>
<feature type="transmembrane region" description="Helical" evidence="4">
    <location>
        <begin position="267"/>
        <end position="288"/>
    </location>
</feature>
<keyword evidence="4" id="KW-0472">Membrane</keyword>
<comment type="caution">
    <text evidence="5">The sequence shown here is derived from an EMBL/GenBank/DDBJ whole genome shotgun (WGS) entry which is preliminary data.</text>
</comment>
<proteinExistence type="predicted"/>
<keyword evidence="1" id="KW-0433">Leucine-rich repeat</keyword>
<keyword evidence="2" id="KW-0677">Repeat</keyword>
<accession>A0A9N8EWA9</accession>
<dbReference type="InterPro" id="IPR032675">
    <property type="entry name" value="LRR_dom_sf"/>
</dbReference>
<dbReference type="InterPro" id="IPR001611">
    <property type="entry name" value="Leu-rich_rpt"/>
</dbReference>
<dbReference type="Pfam" id="PF00560">
    <property type="entry name" value="LRR_1"/>
    <property type="match status" value="2"/>
</dbReference>
<feature type="compositionally biased region" description="Basic and acidic residues" evidence="3">
    <location>
        <begin position="1"/>
        <end position="11"/>
    </location>
</feature>
<dbReference type="PANTHER" id="PTHR48057">
    <property type="entry name" value="LEUCINE-RICH REPEAT SERINE/THREONINE-PROTEIN KINASE 1"/>
    <property type="match status" value="1"/>
</dbReference>
<protein>
    <submittedName>
        <fullName evidence="5">Leucine Rich Repeat</fullName>
    </submittedName>
</protein>
<keyword evidence="4" id="KW-0812">Transmembrane</keyword>
<dbReference type="PANTHER" id="PTHR48057:SF7">
    <property type="entry name" value="LEUCINE-RICH REPEAT SERINE_THREONINE-PROTEIN KINASE 1"/>
    <property type="match status" value="1"/>
</dbReference>
<feature type="region of interest" description="Disordered" evidence="3">
    <location>
        <begin position="1"/>
        <end position="70"/>
    </location>
</feature>
<feature type="region of interest" description="Disordered" evidence="3">
    <location>
        <begin position="125"/>
        <end position="151"/>
    </location>
</feature>
<feature type="compositionally biased region" description="Polar residues" evidence="3">
    <location>
        <begin position="200"/>
        <end position="216"/>
    </location>
</feature>
<gene>
    <name evidence="5" type="ORF">SEMRO_2223_G319710.1</name>
</gene>